<dbReference type="Gramene" id="TraesWEE_scaffold_065707_01G000400.1">
    <property type="protein sequence ID" value="TraesWEE_scaffold_065707_01G000400.1"/>
    <property type="gene ID" value="TraesWEE_scaffold_065707_01G000400"/>
</dbReference>
<reference evidence="10" key="2">
    <citation type="submission" date="2018-10" db="UniProtKB">
        <authorList>
            <consortium name="EnsemblPlants"/>
        </authorList>
    </citation>
    <scope>IDENTIFICATION</scope>
</reference>
<dbReference type="Pfam" id="PF12142">
    <property type="entry name" value="PPO1_DWL"/>
    <property type="match status" value="1"/>
</dbReference>
<dbReference type="RefSeq" id="XP_044427428.1">
    <property type="nucleotide sequence ID" value="XM_044571493.1"/>
</dbReference>
<dbReference type="OrthoDB" id="6132182at2759"/>
<evidence type="ECO:0000256" key="4">
    <source>
        <dbReference type="ARBA" id="ARBA00022784"/>
    </source>
</evidence>
<dbReference type="AlphaFoldDB" id="A0A3B6R7S3"/>
<dbReference type="Gramene" id="TraesKAR7A01G0022270.1">
    <property type="protein sequence ID" value="cds.TraesKAR7A01G0022270.1"/>
    <property type="gene ID" value="TraesKAR7A01G0022270"/>
</dbReference>
<name>A0A3B6R7S3_WHEAT</name>
<dbReference type="PANTHER" id="PTHR11474:SF117">
    <property type="entry name" value="POLYPHENOL OXIDASE CHLOROPLASTIC"/>
    <property type="match status" value="1"/>
</dbReference>
<dbReference type="PANTHER" id="PTHR11474">
    <property type="entry name" value="TYROSINASE FAMILY MEMBER"/>
    <property type="match status" value="1"/>
</dbReference>
<dbReference type="OMA" id="IHEAYCA"/>
<organism evidence="10">
    <name type="scientific">Triticum aestivum</name>
    <name type="common">Wheat</name>
    <dbReference type="NCBI Taxonomy" id="4565"/>
    <lineage>
        <taxon>Eukaryota</taxon>
        <taxon>Viridiplantae</taxon>
        <taxon>Streptophyta</taxon>
        <taxon>Embryophyta</taxon>
        <taxon>Tracheophyta</taxon>
        <taxon>Spermatophyta</taxon>
        <taxon>Magnoliopsida</taxon>
        <taxon>Liliopsida</taxon>
        <taxon>Poales</taxon>
        <taxon>Poaceae</taxon>
        <taxon>BOP clade</taxon>
        <taxon>Pooideae</taxon>
        <taxon>Triticodae</taxon>
        <taxon>Triticeae</taxon>
        <taxon>Triticinae</taxon>
        <taxon>Triticum</taxon>
    </lineage>
</organism>
<comment type="cofactor">
    <cofactor evidence="1">
        <name>Cu(2+)</name>
        <dbReference type="ChEBI" id="CHEBI:29036"/>
    </cofactor>
</comment>
<evidence type="ECO:0000256" key="2">
    <source>
        <dbReference type="ARBA" id="ARBA00009928"/>
    </source>
</evidence>
<dbReference type="InterPro" id="IPR022739">
    <property type="entry name" value="Polyphenol_oxidase_cen"/>
</dbReference>
<keyword evidence="5" id="KW-0560">Oxidoreductase</keyword>
<feature type="domain" description="Tyrosinase copper-binding" evidence="9">
    <location>
        <begin position="365"/>
        <end position="376"/>
    </location>
</feature>
<dbReference type="STRING" id="4565.A0A3B6R7S3"/>
<dbReference type="PROSITE" id="PS00210">
    <property type="entry name" value="HEMOCYANIN_2"/>
    <property type="match status" value="1"/>
</dbReference>
<keyword evidence="7" id="KW-1015">Disulfide bond</keyword>
<dbReference type="Pfam" id="PF00264">
    <property type="entry name" value="Tyrosinase"/>
    <property type="match status" value="1"/>
</dbReference>
<dbReference type="Gramene" id="TraesCS7A03G0122200.1">
    <property type="protein sequence ID" value="TraesCS7A03G0122200.1.CDS"/>
    <property type="gene ID" value="TraesCS7A03G0122200"/>
</dbReference>
<evidence type="ECO:0000313" key="11">
    <source>
        <dbReference type="Proteomes" id="UP000019116"/>
    </source>
</evidence>
<reference evidence="10" key="1">
    <citation type="submission" date="2018-08" db="EMBL/GenBank/DDBJ databases">
        <authorList>
            <person name="Rossello M."/>
        </authorList>
    </citation>
    <scope>NUCLEOTIDE SEQUENCE [LARGE SCALE GENOMIC DNA]</scope>
    <source>
        <strain evidence="10">cv. Chinese Spring</strain>
    </source>
</reference>
<dbReference type="Gramene" id="TraesCS7A02G054500.1">
    <property type="protein sequence ID" value="TraesCS7A02G054500.1"/>
    <property type="gene ID" value="TraesCS7A02G054500"/>
</dbReference>
<dbReference type="PROSITE" id="PS00498">
    <property type="entry name" value="TYROSINASE_2"/>
    <property type="match status" value="1"/>
</dbReference>
<dbReference type="GO" id="GO:0046872">
    <property type="term" value="F:metal ion binding"/>
    <property type="evidence" value="ECO:0007669"/>
    <property type="project" value="UniProtKB-KW"/>
</dbReference>
<dbReference type="EnsemblPlants" id="TraesCS7A02G054500.1">
    <property type="protein sequence ID" value="TraesCS7A02G054500.1"/>
    <property type="gene ID" value="TraesCS7A02G054500"/>
</dbReference>
<dbReference type="Pfam" id="PF12143">
    <property type="entry name" value="PPO1_KFDV"/>
    <property type="match status" value="1"/>
</dbReference>
<dbReference type="SUPFAM" id="SSF48056">
    <property type="entry name" value="Di-copper centre-containing domain"/>
    <property type="match status" value="1"/>
</dbReference>
<evidence type="ECO:0000256" key="3">
    <source>
        <dbReference type="ARBA" id="ARBA00022723"/>
    </source>
</evidence>
<dbReference type="PRINTS" id="PR00092">
    <property type="entry name" value="TYROSINASE"/>
</dbReference>
<dbReference type="KEGG" id="taes:123151850"/>
<gene>
    <name evidence="10" type="primary">LOC123151850</name>
</gene>
<evidence type="ECO:0000256" key="6">
    <source>
        <dbReference type="ARBA" id="ARBA00023008"/>
    </source>
</evidence>
<keyword evidence="6" id="KW-0186">Copper</keyword>
<evidence type="ECO:0000256" key="5">
    <source>
        <dbReference type="ARBA" id="ARBA00023002"/>
    </source>
</evidence>
<dbReference type="GeneID" id="123151850"/>
<evidence type="ECO:0000256" key="1">
    <source>
        <dbReference type="ARBA" id="ARBA00001973"/>
    </source>
</evidence>
<keyword evidence="11" id="KW-1185">Reference proteome</keyword>
<dbReference type="GO" id="GO:0004097">
    <property type="term" value="F:catechol oxidase activity"/>
    <property type="evidence" value="ECO:0007669"/>
    <property type="project" value="InterPro"/>
</dbReference>
<accession>A0A3B6R7S3</accession>
<evidence type="ECO:0000313" key="10">
    <source>
        <dbReference type="EnsemblPlants" id="TraesCS7A02G054500.1"/>
    </source>
</evidence>
<dbReference type="InterPro" id="IPR022740">
    <property type="entry name" value="Polyphenol_oxidase_C"/>
</dbReference>
<evidence type="ECO:0000256" key="8">
    <source>
        <dbReference type="SAM" id="MobiDB-lite"/>
    </source>
</evidence>
<dbReference type="Gene3D" id="1.10.1280.10">
    <property type="entry name" value="Di-copper center containing domain from catechol oxidase"/>
    <property type="match status" value="1"/>
</dbReference>
<dbReference type="Proteomes" id="UP000019116">
    <property type="component" value="Chromosome 7A"/>
</dbReference>
<protein>
    <recommendedName>
        <fullName evidence="9">Tyrosinase copper-binding domain-containing protein</fullName>
    </recommendedName>
</protein>
<keyword evidence="4" id="KW-0883">Thioether bond</keyword>
<keyword evidence="3" id="KW-0479">Metal-binding</keyword>
<dbReference type="InterPro" id="IPR050316">
    <property type="entry name" value="Tyrosinase/Hemocyanin"/>
</dbReference>
<evidence type="ECO:0000259" key="9">
    <source>
        <dbReference type="PROSITE" id="PS00498"/>
    </source>
</evidence>
<proteinExistence type="inferred from homology"/>
<feature type="region of interest" description="Disordered" evidence="8">
    <location>
        <begin position="439"/>
        <end position="460"/>
    </location>
</feature>
<comment type="similarity">
    <text evidence="2">Belongs to the tyrosinase family.</text>
</comment>
<dbReference type="SMR" id="A0A3B6R7S3"/>
<dbReference type="InterPro" id="IPR013788">
    <property type="entry name" value="Hemocyanin/hexamerin"/>
</dbReference>
<dbReference type="InterPro" id="IPR002227">
    <property type="entry name" value="Tyrosinase_Cu-bd"/>
</dbReference>
<dbReference type="InterPro" id="IPR008922">
    <property type="entry name" value="Di-copper_centre_dom_sf"/>
</dbReference>
<sequence length="598" mass="65552">MLSSTAGYVSMVAASACLLPLGSKPAGARSGSGRKHRRGRLSCKAAADGDAKRLEVDRRRVLLGLGGVAVTTNFGLSLAQGADASQCAAVPITAEVLQCVSVPGGFRCPGLYNPSDVVDFSTLPRPRGPPRVRKAAHLLDEADVKRYEETLGRMKALPDDDPRSFKRQSAIHEAYCASHYKVVPAGGGPETVSDVHYSSIFAPWHRMYIYFFEGILGDLVGDPTFGLPYWNWDTPAGMVMPAIFDNKCSPLYNSRRNPARVHGFIDLNLGQPKPDKAQKPKCTDDELICRMEDNLAILYRQMAVSTPKEFYGGKFCSAELDDKGKQQHKVTGSLEAGAHTAAHIWLGDPEQANQDMGDLSTAARDPVFYSNHSNVDRMWHVWSTKLGGPLLPYQEWLDTSFVFYDADKRPVRTKVSDVLDIGKLGYTYEEHGELPWLGKRPKPATGIDRRPGKRSANKVTSSYTTVTLRNDENVYMTVARPEKAWAGGGSGKKAPEALVVDITLDPCEYVKFDVLVNVPKGQEYKVGPRNAEFAGSFTHVPHGRSFGGGMAMIQVSYQFALRELLEDLKSGDDGQLDITIVPVNADEVVIDDARIELL</sequence>
<evidence type="ECO:0000256" key="7">
    <source>
        <dbReference type="ARBA" id="ARBA00023157"/>
    </source>
</evidence>